<sequence length="83" mass="9143">MVCTGVQQVGSDYFQQRQLKRGAAGWVLPVGLPRNLGSPTRRAGLPCVSRRLIWPARLRGSCLASRQNGLRRGRAETSTDPRP</sequence>
<accession>A0A4Q9QR23</accession>
<comment type="caution">
    <text evidence="1">The sequence shown here is derived from an EMBL/GenBank/DDBJ whole genome shotgun (WGS) entry which is preliminary data.</text>
</comment>
<organism evidence="1 2">
    <name type="scientific">Phytopseudomonas daroniae</name>
    <dbReference type="NCBI Taxonomy" id="2487519"/>
    <lineage>
        <taxon>Bacteria</taxon>
        <taxon>Pseudomonadati</taxon>
        <taxon>Pseudomonadota</taxon>
        <taxon>Gammaproteobacteria</taxon>
        <taxon>Pseudomonadales</taxon>
        <taxon>Pseudomonadaceae</taxon>
        <taxon>Phytopseudomonas</taxon>
    </lineage>
</organism>
<evidence type="ECO:0000313" key="2">
    <source>
        <dbReference type="Proteomes" id="UP000292302"/>
    </source>
</evidence>
<dbReference type="Proteomes" id="UP000292302">
    <property type="component" value="Unassembled WGS sequence"/>
</dbReference>
<reference evidence="1 2" key="1">
    <citation type="submission" date="2018-06" db="EMBL/GenBank/DDBJ databases">
        <title>Three novel Pseudomonas species isolated from symptomatic oak.</title>
        <authorList>
            <person name="Bueno-Gonzalez V."/>
            <person name="Brady C."/>
        </authorList>
    </citation>
    <scope>NUCLEOTIDE SEQUENCE [LARGE SCALE GENOMIC DNA]</scope>
    <source>
        <strain evidence="1 2">P9A</strain>
    </source>
</reference>
<proteinExistence type="predicted"/>
<dbReference type="EMBL" id="QJUI01000003">
    <property type="protein sequence ID" value="TBU82736.1"/>
    <property type="molecule type" value="Genomic_DNA"/>
</dbReference>
<name>A0A4Q9QR23_9GAMM</name>
<protein>
    <submittedName>
        <fullName evidence="1">Uncharacterized protein</fullName>
    </submittedName>
</protein>
<keyword evidence="2" id="KW-1185">Reference proteome</keyword>
<gene>
    <name evidence="1" type="ORF">DNK06_04040</name>
</gene>
<dbReference type="AlphaFoldDB" id="A0A4Q9QR23"/>
<evidence type="ECO:0000313" key="1">
    <source>
        <dbReference type="EMBL" id="TBU82736.1"/>
    </source>
</evidence>
<dbReference type="OrthoDB" id="10007710at2"/>